<protein>
    <submittedName>
        <fullName evidence="2">Uncharacterized protein</fullName>
    </submittedName>
</protein>
<keyword evidence="3" id="KW-1185">Reference proteome</keyword>
<dbReference type="EMBL" id="QVNQ01000013">
    <property type="protein sequence ID" value="RFS81489.1"/>
    <property type="molecule type" value="Genomic_DNA"/>
</dbReference>
<evidence type="ECO:0000256" key="1">
    <source>
        <dbReference type="SAM" id="MobiDB-lite"/>
    </source>
</evidence>
<name>A0A372G8M5_9ACTN</name>
<dbReference type="AlphaFoldDB" id="A0A372G8M5"/>
<gene>
    <name evidence="2" type="ORF">D0T12_31570</name>
</gene>
<dbReference type="Proteomes" id="UP000262882">
    <property type="component" value="Unassembled WGS sequence"/>
</dbReference>
<evidence type="ECO:0000313" key="2">
    <source>
        <dbReference type="EMBL" id="RFS81489.1"/>
    </source>
</evidence>
<feature type="region of interest" description="Disordered" evidence="1">
    <location>
        <begin position="114"/>
        <end position="136"/>
    </location>
</feature>
<evidence type="ECO:0000313" key="3">
    <source>
        <dbReference type="Proteomes" id="UP000262882"/>
    </source>
</evidence>
<reference evidence="2 3" key="1">
    <citation type="submission" date="2018-08" db="EMBL/GenBank/DDBJ databases">
        <title>Actinomadura spongicola sp. nov., isolated from marine sponge Leucetta chagosensis.</title>
        <authorList>
            <person name="Li L."/>
            <person name="Lin H.W."/>
        </authorList>
    </citation>
    <scope>NUCLEOTIDE SEQUENCE [LARGE SCALE GENOMIC DNA]</scope>
    <source>
        <strain evidence="2 3">LHW52907</strain>
    </source>
</reference>
<feature type="compositionally biased region" description="Basic and acidic residues" evidence="1">
    <location>
        <begin position="114"/>
        <end position="123"/>
    </location>
</feature>
<sequence length="275" mass="31100">MQIASEQEFPMITEQFLPLDIECLIKTAVELWEQIDVGDLSERQQQVLNRARHAMYAEYAGEEPGAPMTTAIPGPSPQRAWVLRRWERHSDEVTLWADEDSALRALSEHARSSWDSIADRDDVPNQPPTDNRQAVDLYYSPEQERGEEGYTLYTDEIRTSAPPGGTSLVTAHGYQFPNTEDCERANRAAAFHPMRDEDTLPCIEVAGIQVYTYLDPTTRTVRVSIHLDTTDAALLRPDETVPLRVMCGDEVLFDDDRPLRGTAAANYGRHRLTPE</sequence>
<proteinExistence type="predicted"/>
<organism evidence="2 3">
    <name type="scientific">Actinomadura spongiicola</name>
    <dbReference type="NCBI Taxonomy" id="2303421"/>
    <lineage>
        <taxon>Bacteria</taxon>
        <taxon>Bacillati</taxon>
        <taxon>Actinomycetota</taxon>
        <taxon>Actinomycetes</taxon>
        <taxon>Streptosporangiales</taxon>
        <taxon>Thermomonosporaceae</taxon>
        <taxon>Actinomadura</taxon>
    </lineage>
</organism>
<accession>A0A372G8M5</accession>
<comment type="caution">
    <text evidence="2">The sequence shown here is derived from an EMBL/GenBank/DDBJ whole genome shotgun (WGS) entry which is preliminary data.</text>
</comment>